<evidence type="ECO:0000256" key="2">
    <source>
        <dbReference type="ARBA" id="ARBA00022676"/>
    </source>
</evidence>
<evidence type="ECO:0000256" key="1">
    <source>
        <dbReference type="ARBA" id="ARBA00022475"/>
    </source>
</evidence>
<evidence type="ECO:0000256" key="4">
    <source>
        <dbReference type="ARBA" id="ARBA00022692"/>
    </source>
</evidence>
<proteinExistence type="predicted"/>
<feature type="transmembrane region" description="Helical" evidence="8">
    <location>
        <begin position="263"/>
        <end position="289"/>
    </location>
</feature>
<evidence type="ECO:0000256" key="5">
    <source>
        <dbReference type="ARBA" id="ARBA00022985"/>
    </source>
</evidence>
<dbReference type="InterPro" id="IPR001173">
    <property type="entry name" value="Glyco_trans_2-like"/>
</dbReference>
<keyword evidence="5" id="KW-0448">Lipopolysaccharide biosynthesis</keyword>
<dbReference type="EMBL" id="MFZO01000037">
    <property type="protein sequence ID" value="OGK24240.1"/>
    <property type="molecule type" value="Genomic_DNA"/>
</dbReference>
<name>A0A1F7GYS3_9BACT</name>
<protein>
    <recommendedName>
        <fullName evidence="9">Glycosyltransferase 2-like domain-containing protein</fullName>
    </recommendedName>
</protein>
<organism evidence="10 11">
    <name type="scientific">Candidatus Roizmanbacteria bacterium RIFCSPHIGHO2_02_FULL_38_11</name>
    <dbReference type="NCBI Taxonomy" id="1802039"/>
    <lineage>
        <taxon>Bacteria</taxon>
        <taxon>Candidatus Roizmaniibacteriota</taxon>
    </lineage>
</organism>
<evidence type="ECO:0000313" key="11">
    <source>
        <dbReference type="Proteomes" id="UP000177913"/>
    </source>
</evidence>
<evidence type="ECO:0000259" key="9">
    <source>
        <dbReference type="Pfam" id="PF00535"/>
    </source>
</evidence>
<keyword evidence="1" id="KW-1003">Cell membrane</keyword>
<dbReference type="GO" id="GO:0005886">
    <property type="term" value="C:plasma membrane"/>
    <property type="evidence" value="ECO:0007669"/>
    <property type="project" value="TreeGrafter"/>
</dbReference>
<evidence type="ECO:0000313" key="10">
    <source>
        <dbReference type="EMBL" id="OGK24240.1"/>
    </source>
</evidence>
<dbReference type="PANTHER" id="PTHR48090:SF3">
    <property type="entry name" value="UNDECAPRENYL-PHOSPHATE 4-DEOXY-4-FORMAMIDO-L-ARABINOSE TRANSFERASE"/>
    <property type="match status" value="1"/>
</dbReference>
<evidence type="ECO:0000256" key="8">
    <source>
        <dbReference type="SAM" id="Phobius"/>
    </source>
</evidence>
<dbReference type="Pfam" id="PF00535">
    <property type="entry name" value="Glycos_transf_2"/>
    <property type="match status" value="1"/>
</dbReference>
<evidence type="ECO:0000256" key="3">
    <source>
        <dbReference type="ARBA" id="ARBA00022679"/>
    </source>
</evidence>
<feature type="domain" description="Glycosyltransferase 2-like" evidence="9">
    <location>
        <begin position="8"/>
        <end position="170"/>
    </location>
</feature>
<evidence type="ECO:0000256" key="7">
    <source>
        <dbReference type="ARBA" id="ARBA00023136"/>
    </source>
</evidence>
<keyword evidence="3" id="KW-0808">Transferase</keyword>
<accession>A0A1F7GYS3</accession>
<dbReference type="GO" id="GO:0009103">
    <property type="term" value="P:lipopolysaccharide biosynthetic process"/>
    <property type="evidence" value="ECO:0007669"/>
    <property type="project" value="UniProtKB-KW"/>
</dbReference>
<dbReference type="InterPro" id="IPR050256">
    <property type="entry name" value="Glycosyltransferase_2"/>
</dbReference>
<keyword evidence="2" id="KW-0328">Glycosyltransferase</keyword>
<dbReference type="CDD" id="cd04187">
    <property type="entry name" value="DPM1_like_bac"/>
    <property type="match status" value="1"/>
</dbReference>
<sequence length="329" mass="37913">MKKKISFSIACFNEELNIVTTYKALKKIADQYKGKYEFEYIFSDNCSIDKTKELITKLTKKDKNVTGVFLSRNFGHEANGQAAMDYTSGDAVIPIECDLQDPPEVIPKLIEKWERGYDVVVGLRTRLEDSVFMNFTRKTFYKIFKKISNIEVPVNSGAFGLMDRKVVDAIGKMPEKYRFFRGLRAYAGFKTAYVTYHRGKRKYGKSSYNFIDYIRHSERGIFGFSYLLLDLMVYAGFILVVFSFLFIVGYLFTVIVFGNPIRAQIPLMLAIVFFGGIQLLAISIIGKYIQVIVEETKGRPVYIVDEVINTKSEARNPKFETNLNFRKFK</sequence>
<evidence type="ECO:0000256" key="6">
    <source>
        <dbReference type="ARBA" id="ARBA00022989"/>
    </source>
</evidence>
<comment type="caution">
    <text evidence="10">The sequence shown here is derived from an EMBL/GenBank/DDBJ whole genome shotgun (WGS) entry which is preliminary data.</text>
</comment>
<keyword evidence="6 8" id="KW-1133">Transmembrane helix</keyword>
<gene>
    <name evidence="10" type="ORF">A3C25_05935</name>
</gene>
<keyword evidence="7 8" id="KW-0472">Membrane</keyword>
<dbReference type="GO" id="GO:0016757">
    <property type="term" value="F:glycosyltransferase activity"/>
    <property type="evidence" value="ECO:0007669"/>
    <property type="project" value="UniProtKB-KW"/>
</dbReference>
<dbReference type="Gene3D" id="3.90.550.10">
    <property type="entry name" value="Spore Coat Polysaccharide Biosynthesis Protein SpsA, Chain A"/>
    <property type="match status" value="1"/>
</dbReference>
<dbReference type="Proteomes" id="UP000177913">
    <property type="component" value="Unassembled WGS sequence"/>
</dbReference>
<dbReference type="AlphaFoldDB" id="A0A1F7GYS3"/>
<keyword evidence="4 8" id="KW-0812">Transmembrane</keyword>
<reference evidence="10 11" key="1">
    <citation type="journal article" date="2016" name="Nat. Commun.">
        <title>Thousands of microbial genomes shed light on interconnected biogeochemical processes in an aquifer system.</title>
        <authorList>
            <person name="Anantharaman K."/>
            <person name="Brown C.T."/>
            <person name="Hug L.A."/>
            <person name="Sharon I."/>
            <person name="Castelle C.J."/>
            <person name="Probst A.J."/>
            <person name="Thomas B.C."/>
            <person name="Singh A."/>
            <person name="Wilkins M.J."/>
            <person name="Karaoz U."/>
            <person name="Brodie E.L."/>
            <person name="Williams K.H."/>
            <person name="Hubbard S.S."/>
            <person name="Banfield J.F."/>
        </authorList>
    </citation>
    <scope>NUCLEOTIDE SEQUENCE [LARGE SCALE GENOMIC DNA]</scope>
</reference>
<dbReference type="SUPFAM" id="SSF53448">
    <property type="entry name" value="Nucleotide-diphospho-sugar transferases"/>
    <property type="match status" value="1"/>
</dbReference>
<dbReference type="InterPro" id="IPR029044">
    <property type="entry name" value="Nucleotide-diphossugar_trans"/>
</dbReference>
<dbReference type="PANTHER" id="PTHR48090">
    <property type="entry name" value="UNDECAPRENYL-PHOSPHATE 4-DEOXY-4-FORMAMIDO-L-ARABINOSE TRANSFERASE-RELATED"/>
    <property type="match status" value="1"/>
</dbReference>
<feature type="transmembrane region" description="Helical" evidence="8">
    <location>
        <begin position="224"/>
        <end position="257"/>
    </location>
</feature>